<dbReference type="Gene3D" id="1.25.40.390">
    <property type="match status" value="1"/>
</dbReference>
<dbReference type="PROSITE" id="PS51257">
    <property type="entry name" value="PROKAR_LIPOPROTEIN"/>
    <property type="match status" value="1"/>
</dbReference>
<organism evidence="2 3">
    <name type="scientific">Niastella koreensis</name>
    <dbReference type="NCBI Taxonomy" id="354356"/>
    <lineage>
        <taxon>Bacteria</taxon>
        <taxon>Pseudomonadati</taxon>
        <taxon>Bacteroidota</taxon>
        <taxon>Chitinophagia</taxon>
        <taxon>Chitinophagales</taxon>
        <taxon>Chitinophagaceae</taxon>
        <taxon>Niastella</taxon>
    </lineage>
</organism>
<evidence type="ECO:0000256" key="1">
    <source>
        <dbReference type="SAM" id="SignalP"/>
    </source>
</evidence>
<proteinExistence type="predicted"/>
<name>A0ABX3NWP5_9BACT</name>
<evidence type="ECO:0008006" key="4">
    <source>
        <dbReference type="Google" id="ProtNLM"/>
    </source>
</evidence>
<dbReference type="InterPro" id="IPR011990">
    <property type="entry name" value="TPR-like_helical_dom_sf"/>
</dbReference>
<protein>
    <recommendedName>
        <fullName evidence="4">Lipoprotein</fullName>
    </recommendedName>
</protein>
<feature type="chain" id="PRO_5047190774" description="Lipoprotein" evidence="1">
    <location>
        <begin position="18"/>
        <end position="483"/>
    </location>
</feature>
<sequence length="483" mass="52760">MRKLILYLIIPVLIASATSCKKFIDVNQPINNPTTVPPSTLLPNTTVGIAFANSNDLDRATSVMMQHLAGTGSQALDYDVYKLDGYFDNQWGLELYNGAINNLIIIINKYGDANPAYGGVAKLELAYAFSMVTDLWGDVPYSQAGLGLKYLNPRFDKQQDIYQGNAADSIQSLFDLVKSGLADLDKTGTFKPGKDDMVYGGDLTKWKRMGNTLLLKFAIQISNANPTLAKSTIDAVITGNNFINANTVDFEVPFLASVGNQNPLYTFNNVNRTTDQMLSARLLALSRSLNDTVRLAKYFTKPTGNFVAFENGSTASAPTLANRSKYNTYLTGTTGEAPIRLLTFAQVNFILAESALILGTAGDPNTYYQAGIKANMTKIGMTTAEINQYFTDNPTVVTLAGTTEDKRKQIITQKYIAWIGNGIEAFDDYRRTGYPVLALASNPAGQNPSVIPTRLTLPTGEIQRNPNAPNPGPRTDVKVWWAK</sequence>
<dbReference type="InterPro" id="IPR041662">
    <property type="entry name" value="SusD-like_2"/>
</dbReference>
<feature type="signal peptide" evidence="1">
    <location>
        <begin position="1"/>
        <end position="17"/>
    </location>
</feature>
<accession>A0ABX3NWP5</accession>
<keyword evidence="3" id="KW-1185">Reference proteome</keyword>
<dbReference type="RefSeq" id="WP_014221880.1">
    <property type="nucleotide sequence ID" value="NZ_LWBO01000012.1"/>
</dbReference>
<dbReference type="Proteomes" id="UP000192277">
    <property type="component" value="Unassembled WGS sequence"/>
</dbReference>
<dbReference type="EMBL" id="LWBO01000012">
    <property type="protein sequence ID" value="OQP48665.1"/>
    <property type="molecule type" value="Genomic_DNA"/>
</dbReference>
<evidence type="ECO:0000313" key="2">
    <source>
        <dbReference type="EMBL" id="OQP48665.1"/>
    </source>
</evidence>
<keyword evidence="1" id="KW-0732">Signal</keyword>
<gene>
    <name evidence="2" type="ORF">A4D02_08150</name>
</gene>
<reference evidence="2 3" key="1">
    <citation type="submission" date="2016-04" db="EMBL/GenBank/DDBJ databases">
        <authorList>
            <person name="Chen L."/>
            <person name="Zhuang W."/>
            <person name="Wang G."/>
        </authorList>
    </citation>
    <scope>NUCLEOTIDE SEQUENCE [LARGE SCALE GENOMIC DNA]</scope>
    <source>
        <strain evidence="3">GR20</strain>
    </source>
</reference>
<comment type="caution">
    <text evidence="2">The sequence shown here is derived from an EMBL/GenBank/DDBJ whole genome shotgun (WGS) entry which is preliminary data.</text>
</comment>
<evidence type="ECO:0000313" key="3">
    <source>
        <dbReference type="Proteomes" id="UP000192277"/>
    </source>
</evidence>
<dbReference type="SUPFAM" id="SSF48452">
    <property type="entry name" value="TPR-like"/>
    <property type="match status" value="1"/>
</dbReference>
<dbReference type="Pfam" id="PF12771">
    <property type="entry name" value="SusD-like_2"/>
    <property type="match status" value="1"/>
</dbReference>